<dbReference type="EMBL" id="FOVD01000008">
    <property type="protein sequence ID" value="SFN78664.1"/>
    <property type="molecule type" value="Genomic_DNA"/>
</dbReference>
<reference evidence="2" key="1">
    <citation type="submission" date="2016-10" db="EMBL/GenBank/DDBJ databases">
        <authorList>
            <person name="Varghese N."/>
            <person name="Submissions S."/>
        </authorList>
    </citation>
    <scope>NUCLEOTIDE SEQUENCE [LARGE SCALE GENOMIC DNA]</scope>
    <source>
        <strain evidence="2">DSM 25575</strain>
    </source>
</reference>
<dbReference type="AlphaFoldDB" id="A0A1I5BVJ7"/>
<evidence type="ECO:0000313" key="2">
    <source>
        <dbReference type="Proteomes" id="UP000198769"/>
    </source>
</evidence>
<organism evidence="1 2">
    <name type="scientific">Chryseobacterium oleae</name>
    <dbReference type="NCBI Taxonomy" id="491207"/>
    <lineage>
        <taxon>Bacteria</taxon>
        <taxon>Pseudomonadati</taxon>
        <taxon>Bacteroidota</taxon>
        <taxon>Flavobacteriia</taxon>
        <taxon>Flavobacteriales</taxon>
        <taxon>Weeksellaceae</taxon>
        <taxon>Chryseobacterium group</taxon>
        <taxon>Chryseobacterium</taxon>
    </lineage>
</organism>
<dbReference type="InterPro" id="IPR011990">
    <property type="entry name" value="TPR-like_helical_dom_sf"/>
</dbReference>
<dbReference type="RefSeq" id="WP_090026873.1">
    <property type="nucleotide sequence ID" value="NZ_FOVD01000008.1"/>
</dbReference>
<keyword evidence="2" id="KW-1185">Reference proteome</keyword>
<dbReference type="OrthoDB" id="615153at2"/>
<accession>A0A1I5BVJ7</accession>
<evidence type="ECO:0000313" key="1">
    <source>
        <dbReference type="EMBL" id="SFN78664.1"/>
    </source>
</evidence>
<proteinExistence type="predicted"/>
<protein>
    <submittedName>
        <fullName evidence="1">Uncharacterized protein</fullName>
    </submittedName>
</protein>
<dbReference type="Proteomes" id="UP000198769">
    <property type="component" value="Unassembled WGS sequence"/>
</dbReference>
<gene>
    <name evidence="1" type="ORF">SAMN05421594_4212</name>
</gene>
<name>A0A1I5BVJ7_CHROL</name>
<dbReference type="Gene3D" id="1.25.40.10">
    <property type="entry name" value="Tetratricopeptide repeat domain"/>
    <property type="match status" value="1"/>
</dbReference>
<dbReference type="SUPFAM" id="SSF48452">
    <property type="entry name" value="TPR-like"/>
    <property type="match status" value="1"/>
</dbReference>
<sequence>METSSIAQEYYKLRDLWYAAEKKQSWKLAVWVAQYADVEIIDKFMQIEQSPVGEANDIFFRFETEYNGNRELFEEQLWNEFFTWFTPHPDKNKDLHRALWENNMIREAFVPDDKLPPNISSLFSELERFKMSITDQSEDFYFCLYFPLSAHSKKNIAHWFQQVIETVPDDLRLVTMDLAEERRVELQGKKNGESLYHYLHPKLKMAEAIKNEMYKASDSYNTVDPDARFRKQVIVVMDSTTKKMQNRTDVEVKRLLNITDEIGTVSSKIAGLLVASQAYFAIQNTKKSEEYTDKALEESSKAMQEDDATGYPVWKSCMLLKAALLYGNKKTDPALLIYEELSEKASERQDVYYIMEANRLIAHIYYEKNNVQKAFENVLFSLAAGAYLDISVRRQSTFLHAAFMALYLGGQIKTPAEVNEIKLQLADWLGDDWEILLAQAGVDSASLKMDQSVWKKQLSKLKN</sequence>